<evidence type="ECO:0000313" key="3">
    <source>
        <dbReference type="Proteomes" id="UP001454036"/>
    </source>
</evidence>
<dbReference type="Proteomes" id="UP001454036">
    <property type="component" value="Unassembled WGS sequence"/>
</dbReference>
<name>A0AAV3RCG0_LITER</name>
<sequence>MLNFDLNLPSDSTDEAKSNDVDYRTSQFDVNYNGEVPVTITILSLETLIIDLNVNPNSDCEYSILEIDTNQIGEEERQHVGNGKEDANSDGNLAEEVQMSSRNRGAGTMELKAMTSVRRDDVKEFFIEKTIPAIQAKWPRSELGQTIYIEQNNVRTHVQPTE</sequence>
<dbReference type="AlphaFoldDB" id="A0AAV3RCG0"/>
<feature type="region of interest" description="Disordered" evidence="1">
    <location>
        <begin position="1"/>
        <end position="20"/>
    </location>
</feature>
<organism evidence="2 3">
    <name type="scientific">Lithospermum erythrorhizon</name>
    <name type="common">Purple gromwell</name>
    <name type="synonym">Lithospermum officinale var. erythrorhizon</name>
    <dbReference type="NCBI Taxonomy" id="34254"/>
    <lineage>
        <taxon>Eukaryota</taxon>
        <taxon>Viridiplantae</taxon>
        <taxon>Streptophyta</taxon>
        <taxon>Embryophyta</taxon>
        <taxon>Tracheophyta</taxon>
        <taxon>Spermatophyta</taxon>
        <taxon>Magnoliopsida</taxon>
        <taxon>eudicotyledons</taxon>
        <taxon>Gunneridae</taxon>
        <taxon>Pentapetalae</taxon>
        <taxon>asterids</taxon>
        <taxon>lamiids</taxon>
        <taxon>Boraginales</taxon>
        <taxon>Boraginaceae</taxon>
        <taxon>Boraginoideae</taxon>
        <taxon>Lithospermeae</taxon>
        <taxon>Lithospermum</taxon>
    </lineage>
</organism>
<reference evidence="2 3" key="1">
    <citation type="submission" date="2024-01" db="EMBL/GenBank/DDBJ databases">
        <title>The complete chloroplast genome sequence of Lithospermum erythrorhizon: insights into the phylogenetic relationship among Boraginaceae species and the maternal lineages of purple gromwells.</title>
        <authorList>
            <person name="Okada T."/>
            <person name="Watanabe K."/>
        </authorList>
    </citation>
    <scope>NUCLEOTIDE SEQUENCE [LARGE SCALE GENOMIC DNA]</scope>
</reference>
<accession>A0AAV3RCG0</accession>
<keyword evidence="3" id="KW-1185">Reference proteome</keyword>
<evidence type="ECO:0000256" key="1">
    <source>
        <dbReference type="SAM" id="MobiDB-lite"/>
    </source>
</evidence>
<proteinExistence type="predicted"/>
<dbReference type="EMBL" id="BAABME010025918">
    <property type="protein sequence ID" value="GAA0172963.1"/>
    <property type="molecule type" value="Genomic_DNA"/>
</dbReference>
<dbReference type="PANTHER" id="PTHR47169:SF2">
    <property type="entry name" value="OS01G0541250 PROTEIN"/>
    <property type="match status" value="1"/>
</dbReference>
<protein>
    <submittedName>
        <fullName evidence="2">Uncharacterized protein</fullName>
    </submittedName>
</protein>
<evidence type="ECO:0000313" key="2">
    <source>
        <dbReference type="EMBL" id="GAA0172963.1"/>
    </source>
</evidence>
<gene>
    <name evidence="2" type="ORF">LIER_41431</name>
</gene>
<dbReference type="PANTHER" id="PTHR47169">
    <property type="entry name" value="OS01G0541250 PROTEIN"/>
    <property type="match status" value="1"/>
</dbReference>
<comment type="caution">
    <text evidence="2">The sequence shown here is derived from an EMBL/GenBank/DDBJ whole genome shotgun (WGS) entry which is preliminary data.</text>
</comment>